<accession>A0A1Y1QQ11</accession>
<reference evidence="1 2" key="1">
    <citation type="submission" date="2017-01" db="EMBL/GenBank/DDBJ databases">
        <title>Novel large sulfur bacteria in the metagenomes of groundwater-fed chemosynthetic microbial mats in the Lake Huron basin.</title>
        <authorList>
            <person name="Sharrar A.M."/>
            <person name="Flood B.E."/>
            <person name="Bailey J.V."/>
            <person name="Jones D.S."/>
            <person name="Biddanda B."/>
            <person name="Ruberg S.A."/>
            <person name="Marcus D.N."/>
            <person name="Dick G.J."/>
        </authorList>
    </citation>
    <scope>NUCLEOTIDE SEQUENCE [LARGE SCALE GENOMIC DNA]</scope>
    <source>
        <strain evidence="1">A8</strain>
    </source>
</reference>
<name>A0A1Y1QQ11_9GAMM</name>
<comment type="caution">
    <text evidence="1">The sequence shown here is derived from an EMBL/GenBank/DDBJ whole genome shotgun (WGS) entry which is preliminary data.</text>
</comment>
<gene>
    <name evidence="1" type="ORF">BWK73_18490</name>
</gene>
<evidence type="ECO:0000313" key="2">
    <source>
        <dbReference type="Proteomes" id="UP000192491"/>
    </source>
</evidence>
<organism evidence="1 2">
    <name type="scientific">Thiothrix lacustris</name>
    <dbReference type="NCBI Taxonomy" id="525917"/>
    <lineage>
        <taxon>Bacteria</taxon>
        <taxon>Pseudomonadati</taxon>
        <taxon>Pseudomonadota</taxon>
        <taxon>Gammaproteobacteria</taxon>
        <taxon>Thiotrichales</taxon>
        <taxon>Thiotrichaceae</taxon>
        <taxon>Thiothrix</taxon>
    </lineage>
</organism>
<dbReference type="PROSITE" id="PS51257">
    <property type="entry name" value="PROKAR_LIPOPROTEIN"/>
    <property type="match status" value="1"/>
</dbReference>
<dbReference type="EMBL" id="MTEJ01000096">
    <property type="protein sequence ID" value="OQX11103.1"/>
    <property type="molecule type" value="Genomic_DNA"/>
</dbReference>
<evidence type="ECO:0000313" key="1">
    <source>
        <dbReference type="EMBL" id="OQX11103.1"/>
    </source>
</evidence>
<protein>
    <submittedName>
        <fullName evidence="1">Uncharacterized protein</fullName>
    </submittedName>
</protein>
<dbReference type="AlphaFoldDB" id="A0A1Y1QQ11"/>
<sequence length="125" mass="13325">MKRYITVTAILLPVILAACTTPIIGSSPDKKPPRLVDIAQPKSGEKAHESSAWNGKKVVRLGWDRPKAFGPVPENKQATGNATCQAAKYEKAIGYHPKALDYSGNPVAGGGYFCGGKIQTKTSDK</sequence>
<proteinExistence type="predicted"/>
<dbReference type="Proteomes" id="UP000192491">
    <property type="component" value="Unassembled WGS sequence"/>
</dbReference>